<dbReference type="Gene3D" id="2.60.40.10">
    <property type="entry name" value="Immunoglobulins"/>
    <property type="match status" value="4"/>
</dbReference>
<name>A0A4R9KFF0_9LEPT</name>
<dbReference type="Pfam" id="PF04773">
    <property type="entry name" value="FecR"/>
    <property type="match status" value="1"/>
</dbReference>
<evidence type="ECO:0000256" key="1">
    <source>
        <dbReference type="SAM" id="Phobius"/>
    </source>
</evidence>
<evidence type="ECO:0000259" key="2">
    <source>
        <dbReference type="Pfam" id="PF04773"/>
    </source>
</evidence>
<sequence>MRLLNDTRFVVPFFLFIIGILSFLLYLNLTSTLGGSDSPTIGVLTFKTKTVLRKFNDQVVWDSIESSSEVKNRDTIRTEGLSDAVLTLNDGTKINISENSMILLDISDKNINVNFAYGSFEAAREGTGNTDVKMNITAGDKVVEVGKGDIKLDKTKDELNVKVGEGEAKITANGKQETIAKDEVASVSSQGVKVSKPKFGLTSPEDKKLILSETGSEMINFNVSGVTPEILKATNANIEVSLFPDFSKSVIKEKLRSGSLSRSLTSGSYHWRIVFIDPETKDKQTSETFKFKIISNPGLRLFLPKDGDNFSYTSEVPVIKVSWGNLELYSSYTAQVAKDPGFSSELKTKQTQNQAISFESLPDGTYYARVIARSNLPDVPEKISSVSRFTVGRKLNQEPPALVEPSKDKVFSKEQIENNIFFSWKDTKDFESFQFELSEDKTFTKILYKAISENSFLKYGSDLQSGTYFWRVRGRTPGKEDILSAIFNFSVVAKEDLDLLSPTNGSEATVTEKGNLLLRWKKLSSKASYKLEISKSNDFQSLMISESGSNTFAEIKPKEFGKLFWRVLAETKNGNVTSEIWNFTVNSSMEPPVLVSPLKNENIDISNKSNITFSWKAQEKASAYKIKLIDISGIKEKPVFSERTTQLKYVFTDFIKLNEGRYRVEICSLYTQADGEKESVYTRSDFFISLPNLSIPKILTPGKIYVE</sequence>
<dbReference type="Proteomes" id="UP000297693">
    <property type="component" value="Unassembled WGS sequence"/>
</dbReference>
<evidence type="ECO:0000313" key="4">
    <source>
        <dbReference type="Proteomes" id="UP000297693"/>
    </source>
</evidence>
<organism evidence="3 4">
    <name type="scientific">Leptospira ognonensis</name>
    <dbReference type="NCBI Taxonomy" id="2484945"/>
    <lineage>
        <taxon>Bacteria</taxon>
        <taxon>Pseudomonadati</taxon>
        <taxon>Spirochaetota</taxon>
        <taxon>Spirochaetia</taxon>
        <taxon>Leptospirales</taxon>
        <taxon>Leptospiraceae</taxon>
        <taxon>Leptospira</taxon>
    </lineage>
</organism>
<dbReference type="InterPro" id="IPR013783">
    <property type="entry name" value="Ig-like_fold"/>
</dbReference>
<comment type="caution">
    <text evidence="3">The sequence shown here is derived from an EMBL/GenBank/DDBJ whole genome shotgun (WGS) entry which is preliminary data.</text>
</comment>
<keyword evidence="1" id="KW-0472">Membrane</keyword>
<gene>
    <name evidence="3" type="ORF">EHQ58_00050</name>
</gene>
<accession>A0A4R9KFF0</accession>
<dbReference type="EMBL" id="RQGD01000001">
    <property type="protein sequence ID" value="TGL63983.1"/>
    <property type="molecule type" value="Genomic_DNA"/>
</dbReference>
<dbReference type="OrthoDB" id="340531at2"/>
<keyword evidence="1" id="KW-0812">Transmembrane</keyword>
<feature type="domain" description="FecR protein" evidence="2">
    <location>
        <begin position="74"/>
        <end position="168"/>
    </location>
</feature>
<keyword evidence="1" id="KW-1133">Transmembrane helix</keyword>
<proteinExistence type="predicted"/>
<protein>
    <submittedName>
        <fullName evidence="3">Iron dicitrate transport regulator FecR</fullName>
    </submittedName>
</protein>
<dbReference type="InterPro" id="IPR006860">
    <property type="entry name" value="FecR"/>
</dbReference>
<dbReference type="RefSeq" id="WP_135621295.1">
    <property type="nucleotide sequence ID" value="NZ_RQGD01000001.1"/>
</dbReference>
<evidence type="ECO:0000313" key="3">
    <source>
        <dbReference type="EMBL" id="TGL63983.1"/>
    </source>
</evidence>
<reference evidence="3" key="1">
    <citation type="journal article" date="2019" name="PLoS Negl. Trop. Dis.">
        <title>Revisiting the worldwide diversity of Leptospira species in the environment.</title>
        <authorList>
            <person name="Vincent A.T."/>
            <person name="Schiettekatte O."/>
            <person name="Bourhy P."/>
            <person name="Veyrier F.J."/>
            <person name="Picardeau M."/>
        </authorList>
    </citation>
    <scope>NUCLEOTIDE SEQUENCE [LARGE SCALE GENOMIC DNA]</scope>
    <source>
        <strain evidence="3">201702476</strain>
    </source>
</reference>
<feature type="transmembrane region" description="Helical" evidence="1">
    <location>
        <begin position="9"/>
        <end position="29"/>
    </location>
</feature>
<keyword evidence="4" id="KW-1185">Reference proteome</keyword>
<dbReference type="AlphaFoldDB" id="A0A4R9KFF0"/>